<proteinExistence type="predicted"/>
<accession>A0ABY3VF46</accession>
<name>A0ABY3VF46_MYCUL</name>
<feature type="transmembrane region" description="Helical" evidence="2">
    <location>
        <begin position="12"/>
        <end position="31"/>
    </location>
</feature>
<protein>
    <submittedName>
        <fullName evidence="3">Uncharacterized protein</fullName>
    </submittedName>
</protein>
<feature type="compositionally biased region" description="Basic and acidic residues" evidence="1">
    <location>
        <begin position="420"/>
        <end position="457"/>
    </location>
</feature>
<sequence length="502" mass="54174">MLRSRKAAPLARWVLSLVGLLLIGYLAAVALQPAILDQLPSPVSWFGRPGSMATIAIVVGVLGAVSVLTFRSSASHRLVGVSFTIIALLVSASAVLGLSAYWRCHDDNHPAVFTPLMWTAQLVKGGVGDTSLSGRTCPNPTPVALELARFAALSAIFTGLGGVVVGIFRSRVDRLRANLADSVTVIVGGDDDTQPMLSGVARALDRHGTLVLITNADNEHVQRARRQGARVVLVDFNAPSSLASLRLWRHLGRLCLMSPDPSTNLLWLDVTGRRVAQLGNKQWLPLIVRIDDPWLAESWRAKQFGGSDTRWAADVVGKYEVTASRLLDGVMATGRITRVFVCGSSQLTLALCAELTRRALERDFYTAPGVPPAASAYPGRDGRRRLRARSRVLPSASRIRVIDRTGSHCGFGGADGADHVAVDLRRRPHQLRGDSGRSRRRDPRDQAGRPLSRDARVRLGPRHQHHRRLDPGGRIAAVLLPGARHPGGKDPRRLGPGGTADP</sequence>
<keyword evidence="2" id="KW-1133">Transmembrane helix</keyword>
<feature type="transmembrane region" description="Helical" evidence="2">
    <location>
        <begin position="51"/>
        <end position="71"/>
    </location>
</feature>
<feature type="compositionally biased region" description="Basic residues" evidence="1">
    <location>
        <begin position="459"/>
        <end position="468"/>
    </location>
</feature>
<organism evidence="3 4">
    <name type="scientific">Mycobacterium ulcerans</name>
    <dbReference type="NCBI Taxonomy" id="1809"/>
    <lineage>
        <taxon>Bacteria</taxon>
        <taxon>Bacillati</taxon>
        <taxon>Actinomycetota</taxon>
        <taxon>Actinomycetes</taxon>
        <taxon>Mycobacteriales</taxon>
        <taxon>Mycobacteriaceae</taxon>
        <taxon>Mycobacterium</taxon>
        <taxon>Mycobacterium ulcerans group</taxon>
    </lineage>
</organism>
<dbReference type="RefSeq" id="WP_240168735.1">
    <property type="nucleotide sequence ID" value="NZ_CP085200.1"/>
</dbReference>
<evidence type="ECO:0000313" key="4">
    <source>
        <dbReference type="Proteomes" id="UP001055253"/>
    </source>
</evidence>
<keyword evidence="2" id="KW-0812">Transmembrane</keyword>
<keyword evidence="4" id="KW-1185">Reference proteome</keyword>
<dbReference type="Proteomes" id="UP001055253">
    <property type="component" value="Chromosome"/>
</dbReference>
<gene>
    <name evidence="3" type="ORF">MJO63_02015</name>
</gene>
<evidence type="ECO:0000313" key="3">
    <source>
        <dbReference type="EMBL" id="ULP52230.1"/>
    </source>
</evidence>
<reference evidence="3" key="1">
    <citation type="submission" date="2022-08" db="EMBL/GenBank/DDBJ databases">
        <title>Whole genome sequencing of non-tuberculosis mycobacteria type-strains.</title>
        <authorList>
            <person name="Igarashi Y."/>
            <person name="Osugi A."/>
            <person name="Mitarai S."/>
        </authorList>
    </citation>
    <scope>NUCLEOTIDE SEQUENCE</scope>
    <source>
        <strain evidence="3">ATCC 19423</strain>
    </source>
</reference>
<feature type="region of interest" description="Disordered" evidence="1">
    <location>
        <begin position="420"/>
        <end position="502"/>
    </location>
</feature>
<feature type="transmembrane region" description="Helical" evidence="2">
    <location>
        <begin position="78"/>
        <end position="102"/>
    </location>
</feature>
<dbReference type="EMBL" id="CP092429">
    <property type="protein sequence ID" value="ULP52230.1"/>
    <property type="molecule type" value="Genomic_DNA"/>
</dbReference>
<evidence type="ECO:0000256" key="2">
    <source>
        <dbReference type="SAM" id="Phobius"/>
    </source>
</evidence>
<feature type="transmembrane region" description="Helical" evidence="2">
    <location>
        <begin position="147"/>
        <end position="168"/>
    </location>
</feature>
<keyword evidence="2" id="KW-0472">Membrane</keyword>
<evidence type="ECO:0000256" key="1">
    <source>
        <dbReference type="SAM" id="MobiDB-lite"/>
    </source>
</evidence>